<dbReference type="Pfam" id="PF08818">
    <property type="entry name" value="DUF1801"/>
    <property type="match status" value="1"/>
</dbReference>
<dbReference type="OrthoDB" id="328972at2"/>
<keyword evidence="3" id="KW-1185">Reference proteome</keyword>
<dbReference type="RefSeq" id="WP_132860118.1">
    <property type="nucleotide sequence ID" value="NZ_SMGR01000001.1"/>
</dbReference>
<comment type="caution">
    <text evidence="2">The sequence shown here is derived from an EMBL/GenBank/DDBJ whole genome shotgun (WGS) entry which is preliminary data.</text>
</comment>
<feature type="domain" description="YdhG-like" evidence="1">
    <location>
        <begin position="19"/>
        <end position="122"/>
    </location>
</feature>
<organism evidence="2 3">
    <name type="scientific">Shimia isoporae</name>
    <dbReference type="NCBI Taxonomy" id="647720"/>
    <lineage>
        <taxon>Bacteria</taxon>
        <taxon>Pseudomonadati</taxon>
        <taxon>Pseudomonadota</taxon>
        <taxon>Alphaproteobacteria</taxon>
        <taxon>Rhodobacterales</taxon>
        <taxon>Roseobacteraceae</taxon>
    </lineage>
</organism>
<name>A0A4R1NY01_9RHOB</name>
<dbReference type="InterPro" id="IPR014922">
    <property type="entry name" value="YdhG-like"/>
</dbReference>
<proteinExistence type="predicted"/>
<dbReference type="EMBL" id="SMGR01000001">
    <property type="protein sequence ID" value="TCL10148.1"/>
    <property type="molecule type" value="Genomic_DNA"/>
</dbReference>
<accession>A0A4R1NY01</accession>
<sequence length="134" mass="14826">MTESTDVSDLITALPEQPRSAMLNLRALIHATATETGVAVEEALKWGQPSFAPPKRIGTPIRLNWSQKTPDRIDLLVHCQTTLVSDWRALFPEFSYDGSRALHIPLDREISKDALSVLIASALTYRKKAKAGET</sequence>
<reference evidence="2 3" key="1">
    <citation type="submission" date="2019-03" db="EMBL/GenBank/DDBJ databases">
        <title>Genomic Encyclopedia of Archaeal and Bacterial Type Strains, Phase II (KMG-II): from individual species to whole genera.</title>
        <authorList>
            <person name="Goeker M."/>
        </authorList>
    </citation>
    <scope>NUCLEOTIDE SEQUENCE [LARGE SCALE GENOMIC DNA]</scope>
    <source>
        <strain evidence="2 3">DSM 26433</strain>
    </source>
</reference>
<evidence type="ECO:0000259" key="1">
    <source>
        <dbReference type="Pfam" id="PF08818"/>
    </source>
</evidence>
<gene>
    <name evidence="2" type="ORF">BXY66_2217</name>
</gene>
<dbReference type="Proteomes" id="UP000295673">
    <property type="component" value="Unassembled WGS sequence"/>
</dbReference>
<dbReference type="AlphaFoldDB" id="A0A4R1NY01"/>
<evidence type="ECO:0000313" key="3">
    <source>
        <dbReference type="Proteomes" id="UP000295673"/>
    </source>
</evidence>
<protein>
    <submittedName>
        <fullName evidence="2">Uncharacterized protein DUF1801</fullName>
    </submittedName>
</protein>
<evidence type="ECO:0000313" key="2">
    <source>
        <dbReference type="EMBL" id="TCL10148.1"/>
    </source>
</evidence>
<dbReference type="SUPFAM" id="SSF159888">
    <property type="entry name" value="YdhG-like"/>
    <property type="match status" value="1"/>
</dbReference>